<evidence type="ECO:0000313" key="2">
    <source>
        <dbReference type="Proteomes" id="UP000886998"/>
    </source>
</evidence>
<organism evidence="1 2">
    <name type="scientific">Trichonephila inaurata madagascariensis</name>
    <dbReference type="NCBI Taxonomy" id="2747483"/>
    <lineage>
        <taxon>Eukaryota</taxon>
        <taxon>Metazoa</taxon>
        <taxon>Ecdysozoa</taxon>
        <taxon>Arthropoda</taxon>
        <taxon>Chelicerata</taxon>
        <taxon>Arachnida</taxon>
        <taxon>Araneae</taxon>
        <taxon>Araneomorphae</taxon>
        <taxon>Entelegynae</taxon>
        <taxon>Araneoidea</taxon>
        <taxon>Nephilidae</taxon>
        <taxon>Trichonephila</taxon>
        <taxon>Trichonephila inaurata</taxon>
    </lineage>
</organism>
<name>A0A8X6YUP3_9ARAC</name>
<protein>
    <submittedName>
        <fullName evidence="1">Uncharacterized protein F54H12.2</fullName>
    </submittedName>
</protein>
<comment type="caution">
    <text evidence="1">The sequence shown here is derived from an EMBL/GenBank/DDBJ whole genome shotgun (WGS) entry which is preliminary data.</text>
</comment>
<dbReference type="OrthoDB" id="5979489at2759"/>
<accession>A0A8X6YUP3</accession>
<keyword evidence="2" id="KW-1185">Reference proteome</keyword>
<proteinExistence type="predicted"/>
<reference evidence="1" key="1">
    <citation type="submission" date="2020-08" db="EMBL/GenBank/DDBJ databases">
        <title>Multicomponent nature underlies the extraordinary mechanical properties of spider dragline silk.</title>
        <authorList>
            <person name="Kono N."/>
            <person name="Nakamura H."/>
            <person name="Mori M."/>
            <person name="Yoshida Y."/>
            <person name="Ohtoshi R."/>
            <person name="Malay A.D."/>
            <person name="Moran D.A.P."/>
            <person name="Tomita M."/>
            <person name="Numata K."/>
            <person name="Arakawa K."/>
        </authorList>
    </citation>
    <scope>NUCLEOTIDE SEQUENCE</scope>
</reference>
<dbReference type="AlphaFoldDB" id="A0A8X6YUP3"/>
<sequence length="131" mass="15054">MFVRFKCCVKQYESCYVNQAGNGFSYYQGQSFQKGYSIGGWFKRLFRTALPFLTRGAKSVGKEVLKTRIQIANDLLEGQNLEDAAKHRAKEIGRKLAREAIKKVDDMLGQGKKYKRKKIFSKTPFRLKSGK</sequence>
<gene>
    <name evidence="1" type="primary">F54H12.2_102</name>
    <name evidence="1" type="ORF">TNIN_49511</name>
</gene>
<dbReference type="Proteomes" id="UP000886998">
    <property type="component" value="Unassembled WGS sequence"/>
</dbReference>
<evidence type="ECO:0000313" key="1">
    <source>
        <dbReference type="EMBL" id="GFY78713.1"/>
    </source>
</evidence>
<dbReference type="EMBL" id="BMAV01023156">
    <property type="protein sequence ID" value="GFY78713.1"/>
    <property type="molecule type" value="Genomic_DNA"/>
</dbReference>